<dbReference type="Proteomes" id="UP000243579">
    <property type="component" value="Unassembled WGS sequence"/>
</dbReference>
<accession>A0A1V9YQ19</accession>
<evidence type="ECO:0000313" key="2">
    <source>
        <dbReference type="EMBL" id="OQR87824.1"/>
    </source>
</evidence>
<feature type="region of interest" description="Disordered" evidence="1">
    <location>
        <begin position="1"/>
        <end position="67"/>
    </location>
</feature>
<evidence type="ECO:0000256" key="1">
    <source>
        <dbReference type="SAM" id="MobiDB-lite"/>
    </source>
</evidence>
<comment type="caution">
    <text evidence="2">The sequence shown here is derived from an EMBL/GenBank/DDBJ whole genome shotgun (WGS) entry which is preliminary data.</text>
</comment>
<dbReference type="OrthoDB" id="71924at2759"/>
<proteinExistence type="predicted"/>
<feature type="compositionally biased region" description="Basic and acidic residues" evidence="1">
    <location>
        <begin position="26"/>
        <end position="47"/>
    </location>
</feature>
<dbReference type="AlphaFoldDB" id="A0A1V9YQ19"/>
<gene>
    <name evidence="2" type="ORF">ACHHYP_08001</name>
</gene>
<keyword evidence="3" id="KW-1185">Reference proteome</keyword>
<feature type="compositionally biased region" description="Basic and acidic residues" evidence="1">
    <location>
        <begin position="57"/>
        <end position="66"/>
    </location>
</feature>
<sequence>MVGLSLAVEPAAFDAASPRPCSPRRKLSDARAKDREFQTKGSPEETPRLSLSALSNDAKDDAKDTPRMSLTSEALRKLHISIPPKAEEKILSARKTSECFVSDVLAKFSS</sequence>
<protein>
    <submittedName>
        <fullName evidence="2">Uncharacterized protein</fullName>
    </submittedName>
</protein>
<reference evidence="2 3" key="1">
    <citation type="journal article" date="2014" name="Genome Biol. Evol.">
        <title>The secreted proteins of Achlya hypogyna and Thraustotheca clavata identify the ancestral oomycete secretome and reveal gene acquisitions by horizontal gene transfer.</title>
        <authorList>
            <person name="Misner I."/>
            <person name="Blouin N."/>
            <person name="Leonard G."/>
            <person name="Richards T.A."/>
            <person name="Lane C.E."/>
        </authorList>
    </citation>
    <scope>NUCLEOTIDE SEQUENCE [LARGE SCALE GENOMIC DNA]</scope>
    <source>
        <strain evidence="2 3">ATCC 48635</strain>
    </source>
</reference>
<name>A0A1V9YQ19_ACHHY</name>
<evidence type="ECO:0000313" key="3">
    <source>
        <dbReference type="Proteomes" id="UP000243579"/>
    </source>
</evidence>
<organism evidence="2 3">
    <name type="scientific">Achlya hypogyna</name>
    <name type="common">Oomycete</name>
    <name type="synonym">Protoachlya hypogyna</name>
    <dbReference type="NCBI Taxonomy" id="1202772"/>
    <lineage>
        <taxon>Eukaryota</taxon>
        <taxon>Sar</taxon>
        <taxon>Stramenopiles</taxon>
        <taxon>Oomycota</taxon>
        <taxon>Saprolegniomycetes</taxon>
        <taxon>Saprolegniales</taxon>
        <taxon>Achlyaceae</taxon>
        <taxon>Achlya</taxon>
    </lineage>
</organism>
<dbReference type="EMBL" id="JNBR01001422">
    <property type="protein sequence ID" value="OQR87824.1"/>
    <property type="molecule type" value="Genomic_DNA"/>
</dbReference>